<gene>
    <name evidence="1" type="ORF">L3X38_028465</name>
</gene>
<comment type="caution">
    <text evidence="1">The sequence shown here is derived from an EMBL/GenBank/DDBJ whole genome shotgun (WGS) entry which is preliminary data.</text>
</comment>
<name>A0AAD4VR68_PRUDU</name>
<sequence length="108" mass="12698">MTLLPSLRHIIYLVERYSNGNANSPISLLSLRHINMLRNRSKMHTTSSNFHPKKKCQSNPHPNPNLRFPGRWFLSLLYMIFLSSHLRMIDCHNDAIKTSLLRFIYCCN</sequence>
<keyword evidence="2" id="KW-1185">Reference proteome</keyword>
<evidence type="ECO:0000313" key="1">
    <source>
        <dbReference type="EMBL" id="KAI5329068.1"/>
    </source>
</evidence>
<organism evidence="1 2">
    <name type="scientific">Prunus dulcis</name>
    <name type="common">Almond</name>
    <name type="synonym">Amygdalus dulcis</name>
    <dbReference type="NCBI Taxonomy" id="3755"/>
    <lineage>
        <taxon>Eukaryota</taxon>
        <taxon>Viridiplantae</taxon>
        <taxon>Streptophyta</taxon>
        <taxon>Embryophyta</taxon>
        <taxon>Tracheophyta</taxon>
        <taxon>Spermatophyta</taxon>
        <taxon>Magnoliopsida</taxon>
        <taxon>eudicotyledons</taxon>
        <taxon>Gunneridae</taxon>
        <taxon>Pentapetalae</taxon>
        <taxon>rosids</taxon>
        <taxon>fabids</taxon>
        <taxon>Rosales</taxon>
        <taxon>Rosaceae</taxon>
        <taxon>Amygdaloideae</taxon>
        <taxon>Amygdaleae</taxon>
        <taxon>Prunus</taxon>
    </lineage>
</organism>
<protein>
    <submittedName>
        <fullName evidence="1">Uncharacterized protein</fullName>
    </submittedName>
</protein>
<evidence type="ECO:0000313" key="2">
    <source>
        <dbReference type="Proteomes" id="UP001054821"/>
    </source>
</evidence>
<accession>A0AAD4VR68</accession>
<proteinExistence type="predicted"/>
<reference evidence="1 2" key="1">
    <citation type="journal article" date="2022" name="G3 (Bethesda)">
        <title>Whole-genome sequence and methylome profiling of the almond [Prunus dulcis (Mill.) D.A. Webb] cultivar 'Nonpareil'.</title>
        <authorList>
            <person name="D'Amico-Willman K.M."/>
            <person name="Ouma W.Z."/>
            <person name="Meulia T."/>
            <person name="Sideli G.M."/>
            <person name="Gradziel T.M."/>
            <person name="Fresnedo-Ramirez J."/>
        </authorList>
    </citation>
    <scope>NUCLEOTIDE SEQUENCE [LARGE SCALE GENOMIC DNA]</scope>
    <source>
        <strain evidence="1">Clone GOH B32 T37-40</strain>
    </source>
</reference>
<dbReference type="AlphaFoldDB" id="A0AAD4VR68"/>
<dbReference type="Proteomes" id="UP001054821">
    <property type="component" value="Chromosome 5"/>
</dbReference>
<dbReference type="EMBL" id="JAJFAZ020000005">
    <property type="protein sequence ID" value="KAI5329068.1"/>
    <property type="molecule type" value="Genomic_DNA"/>
</dbReference>